<organism evidence="1 2">
    <name type="scientific">Paraburkholderia elongata</name>
    <dbReference type="NCBI Taxonomy" id="2675747"/>
    <lineage>
        <taxon>Bacteria</taxon>
        <taxon>Pseudomonadati</taxon>
        <taxon>Pseudomonadota</taxon>
        <taxon>Betaproteobacteria</taxon>
        <taxon>Burkholderiales</taxon>
        <taxon>Burkholderiaceae</taxon>
        <taxon>Paraburkholderia</taxon>
    </lineage>
</organism>
<evidence type="ECO:0000313" key="1">
    <source>
        <dbReference type="EMBL" id="NPT59746.1"/>
    </source>
</evidence>
<dbReference type="RefSeq" id="WP_172173404.1">
    <property type="nucleotide sequence ID" value="NZ_WOEZ01000199.1"/>
</dbReference>
<sequence>MNELTTLTQPEDQREAALKYALEVLGAGKVVRPTTFCMTLQDSILTRLGALKSNSRIL</sequence>
<keyword evidence="2" id="KW-1185">Reference proteome</keyword>
<dbReference type="EMBL" id="WOEZ01000199">
    <property type="protein sequence ID" value="NPT59746.1"/>
    <property type="molecule type" value="Genomic_DNA"/>
</dbReference>
<evidence type="ECO:0000313" key="2">
    <source>
        <dbReference type="Proteomes" id="UP000655523"/>
    </source>
</evidence>
<reference evidence="1 2" key="1">
    <citation type="submission" date="2019-11" db="EMBL/GenBank/DDBJ databases">
        <title>Metabolism of dissolved organic matter in forest soils.</title>
        <authorList>
            <person name="Cyle K.T."/>
            <person name="Wilhelm R.C."/>
            <person name="Martinez C.E."/>
        </authorList>
    </citation>
    <scope>NUCLEOTIDE SEQUENCE [LARGE SCALE GENOMIC DNA]</scope>
    <source>
        <strain evidence="1 2">5N</strain>
    </source>
</reference>
<protein>
    <submittedName>
        <fullName evidence="1">Uncharacterized protein</fullName>
    </submittedName>
</protein>
<accession>A0A972NVA0</accession>
<comment type="caution">
    <text evidence="1">The sequence shown here is derived from an EMBL/GenBank/DDBJ whole genome shotgun (WGS) entry which is preliminary data.</text>
</comment>
<dbReference type="Proteomes" id="UP000655523">
    <property type="component" value="Unassembled WGS sequence"/>
</dbReference>
<name>A0A972NVA0_9BURK</name>
<dbReference type="AlphaFoldDB" id="A0A972NVA0"/>
<proteinExistence type="predicted"/>
<gene>
    <name evidence="1" type="ORF">GNZ13_35640</name>
</gene>